<keyword evidence="4" id="KW-1185">Reference proteome</keyword>
<dbReference type="GO" id="GO:0016491">
    <property type="term" value="F:oxidoreductase activity"/>
    <property type="evidence" value="ECO:0007669"/>
    <property type="project" value="UniProtKB-KW"/>
</dbReference>
<accession>D9WIX4</accession>
<dbReference type="InterPro" id="IPR036291">
    <property type="entry name" value="NAD(P)-bd_dom_sf"/>
</dbReference>
<dbReference type="HOGENOM" id="CLU_983243_0_0_11"/>
<reference evidence="3 4" key="1">
    <citation type="submission" date="2009-02" db="EMBL/GenBank/DDBJ databases">
        <title>Annotation of Streptomyces hygroscopicus strain ATCC 53653.</title>
        <authorList>
            <consortium name="The Broad Institute Genome Sequencing Platform"/>
            <consortium name="Broad Institute Microbial Sequencing Center"/>
            <person name="Fischbach M."/>
            <person name="Godfrey P."/>
            <person name="Ward D."/>
            <person name="Young S."/>
            <person name="Zeng Q."/>
            <person name="Koehrsen M."/>
            <person name="Alvarado L."/>
            <person name="Berlin A.M."/>
            <person name="Bochicchio J."/>
            <person name="Borenstein D."/>
            <person name="Chapman S.B."/>
            <person name="Chen Z."/>
            <person name="Engels R."/>
            <person name="Freedman E."/>
            <person name="Gellesch M."/>
            <person name="Goldberg J."/>
            <person name="Griggs A."/>
            <person name="Gujja S."/>
            <person name="Heilman E.R."/>
            <person name="Heiman D.I."/>
            <person name="Hepburn T.A."/>
            <person name="Howarth C."/>
            <person name="Jen D."/>
            <person name="Larson L."/>
            <person name="Lewis B."/>
            <person name="Mehta T."/>
            <person name="Park D."/>
            <person name="Pearson M."/>
            <person name="Richards J."/>
            <person name="Roberts A."/>
            <person name="Saif S."/>
            <person name="Shea T.D."/>
            <person name="Shenoy N."/>
            <person name="Sisk P."/>
            <person name="Stolte C."/>
            <person name="Sykes S.N."/>
            <person name="Thomson T."/>
            <person name="Walk T."/>
            <person name="White J."/>
            <person name="Yandava C."/>
            <person name="Straight P."/>
            <person name="Clardy J."/>
            <person name="Hung D."/>
            <person name="Kolter R."/>
            <person name="Mekalanos J."/>
            <person name="Walker S."/>
            <person name="Walsh C.T."/>
            <person name="Wieland-Brown L.C."/>
            <person name="Haas B."/>
            <person name="Nusbaum C."/>
            <person name="Birren B."/>
        </authorList>
    </citation>
    <scope>NUCLEOTIDE SEQUENCE [LARGE SCALE GENOMIC DNA]</scope>
    <source>
        <strain evidence="3 4">ATCC 53653</strain>
    </source>
</reference>
<dbReference type="SUPFAM" id="SSF51735">
    <property type="entry name" value="NAD(P)-binding Rossmann-fold domains"/>
    <property type="match status" value="1"/>
</dbReference>
<dbReference type="Proteomes" id="UP000003963">
    <property type="component" value="Unassembled WGS sequence"/>
</dbReference>
<evidence type="ECO:0000256" key="2">
    <source>
        <dbReference type="ARBA" id="ARBA00023002"/>
    </source>
</evidence>
<dbReference type="Pfam" id="PF00106">
    <property type="entry name" value="adh_short"/>
    <property type="match status" value="1"/>
</dbReference>
<dbReference type="EMBL" id="GG657754">
    <property type="protein sequence ID" value="EFL27626.1"/>
    <property type="molecule type" value="Genomic_DNA"/>
</dbReference>
<keyword evidence="2" id="KW-0560">Oxidoreductase</keyword>
<dbReference type="InterPro" id="IPR002347">
    <property type="entry name" value="SDR_fam"/>
</dbReference>
<sequence length="283" mass="30886">MVGFVHDSSIPEPARSWVDRRVLGSEDRASTGREIGPQRGLRGVTLEARHHANSPEAHHRNREQRTTMSFPTDRPATWFVTGTSRGLGRELVTQLLQRGDQVAATTRSTERLLAALGDRVDTSRLLPLTVDLRDDEQVRQAVRQATERFGGLDVVVNNAGYGYLAAVEETSAREVRDMLDVQVGYFRTDFLTTDSLALPASTTDAYPGLREMTENHLKLQGSQLGNPVKGAEAIIRQVVSGEGPLRQLLGSDAHAYATAKVDALRANLKATAQTADATDFADA</sequence>
<dbReference type="Gene3D" id="3.40.50.720">
    <property type="entry name" value="NAD(P)-binding Rossmann-like Domain"/>
    <property type="match status" value="1"/>
</dbReference>
<evidence type="ECO:0000313" key="4">
    <source>
        <dbReference type="Proteomes" id="UP000003963"/>
    </source>
</evidence>
<dbReference type="PRINTS" id="PR00081">
    <property type="entry name" value="GDHRDH"/>
</dbReference>
<protein>
    <submittedName>
        <fullName evidence="3">Short chain dehydrogenase</fullName>
    </submittedName>
</protein>
<dbReference type="STRING" id="457427.SSOG_07341"/>
<comment type="similarity">
    <text evidence="1">Belongs to the short-chain dehydrogenases/reductases (SDR) family.</text>
</comment>
<dbReference type="PANTHER" id="PTHR43976:SF16">
    <property type="entry name" value="SHORT-CHAIN DEHYDROGENASE_REDUCTASE FAMILY PROTEIN"/>
    <property type="match status" value="1"/>
</dbReference>
<evidence type="ECO:0000256" key="1">
    <source>
        <dbReference type="ARBA" id="ARBA00006484"/>
    </source>
</evidence>
<dbReference type="InterPro" id="IPR051911">
    <property type="entry name" value="SDR_oxidoreductase"/>
</dbReference>
<dbReference type="PANTHER" id="PTHR43976">
    <property type="entry name" value="SHORT CHAIN DEHYDROGENASE"/>
    <property type="match status" value="1"/>
</dbReference>
<name>D9WIX4_9ACTN</name>
<dbReference type="AlphaFoldDB" id="D9WIX4"/>
<gene>
    <name evidence="3" type="ORF">SSOG_07341</name>
</gene>
<evidence type="ECO:0000313" key="3">
    <source>
        <dbReference type="EMBL" id="EFL27626.1"/>
    </source>
</evidence>
<proteinExistence type="inferred from homology"/>
<organism evidence="3 4">
    <name type="scientific">Streptomyces himastatinicus ATCC 53653</name>
    <dbReference type="NCBI Taxonomy" id="457427"/>
    <lineage>
        <taxon>Bacteria</taxon>
        <taxon>Bacillati</taxon>
        <taxon>Actinomycetota</taxon>
        <taxon>Actinomycetes</taxon>
        <taxon>Kitasatosporales</taxon>
        <taxon>Streptomycetaceae</taxon>
        <taxon>Streptomyces</taxon>
        <taxon>Streptomyces violaceusniger group</taxon>
    </lineage>
</organism>